<accession>A0ABY7SW22</accession>
<name>A0ABY7SW22_9RHOB</name>
<feature type="compositionally biased region" description="Polar residues" evidence="1">
    <location>
        <begin position="16"/>
        <end position="26"/>
    </location>
</feature>
<organism evidence="3 4">
    <name type="scientific">Paracoccus stylophorae</name>
    <dbReference type="NCBI Taxonomy" id="659350"/>
    <lineage>
        <taxon>Bacteria</taxon>
        <taxon>Pseudomonadati</taxon>
        <taxon>Pseudomonadota</taxon>
        <taxon>Alphaproteobacteria</taxon>
        <taxon>Rhodobacterales</taxon>
        <taxon>Paracoccaceae</taxon>
        <taxon>Paracoccus</taxon>
    </lineage>
</organism>
<sequence>MHHVSTTDFDHARQSRPLNLSHSRTGLTGALQPARGWLGDTLRRWRRRKMIASLKSLDDRMLADIGLCRGDIEDTVDGFSDRELRMAPVSAAHVRREAGCDTRAPRTKHWSSLRWIGW</sequence>
<evidence type="ECO:0000313" key="4">
    <source>
        <dbReference type="Proteomes" id="UP001218412"/>
    </source>
</evidence>
<feature type="domain" description="YjiS-like" evidence="2">
    <location>
        <begin position="42"/>
        <end position="73"/>
    </location>
</feature>
<evidence type="ECO:0000313" key="3">
    <source>
        <dbReference type="EMBL" id="WCR11222.1"/>
    </source>
</evidence>
<proteinExistence type="predicted"/>
<dbReference type="InterPro" id="IPR009506">
    <property type="entry name" value="YjiS-like"/>
</dbReference>
<keyword evidence="4" id="KW-1185">Reference proteome</keyword>
<feature type="region of interest" description="Disordered" evidence="1">
    <location>
        <begin position="1"/>
        <end position="26"/>
    </location>
</feature>
<reference evidence="3 4" key="1">
    <citation type="submission" date="2021-01" db="EMBL/GenBank/DDBJ databases">
        <title>Biogeographic distribution of Paracoccus.</title>
        <authorList>
            <person name="Hollensteiner J."/>
            <person name="Leineberger J."/>
            <person name="Brinkhoff T."/>
            <person name="Daniel R."/>
        </authorList>
    </citation>
    <scope>NUCLEOTIDE SEQUENCE [LARGE SCALE GENOMIC DNA]</scope>
    <source>
        <strain evidence="3 4">LMG25392</strain>
    </source>
</reference>
<dbReference type="Pfam" id="PF06568">
    <property type="entry name" value="YjiS-like"/>
    <property type="match status" value="1"/>
</dbReference>
<gene>
    <name evidence="3" type="ORF">JHW45_02105</name>
</gene>
<evidence type="ECO:0000259" key="2">
    <source>
        <dbReference type="Pfam" id="PF06568"/>
    </source>
</evidence>
<evidence type="ECO:0000256" key="1">
    <source>
        <dbReference type="SAM" id="MobiDB-lite"/>
    </source>
</evidence>
<dbReference type="RefSeq" id="WP_272859320.1">
    <property type="nucleotide sequence ID" value="NZ_CP067134.1"/>
</dbReference>
<protein>
    <submittedName>
        <fullName evidence="3">DUF1127 domain-containing protein</fullName>
    </submittedName>
</protein>
<dbReference type="EMBL" id="CP067134">
    <property type="protein sequence ID" value="WCR11222.1"/>
    <property type="molecule type" value="Genomic_DNA"/>
</dbReference>
<dbReference type="Proteomes" id="UP001218412">
    <property type="component" value="Chromosome"/>
</dbReference>